<accession>A0A1J4N616</accession>
<dbReference type="Pfam" id="PF03547">
    <property type="entry name" value="Mem_trans"/>
    <property type="match status" value="1"/>
</dbReference>
<dbReference type="AlphaFoldDB" id="A0A1J4N616"/>
<dbReference type="EMBL" id="JZDQ02000019">
    <property type="protein sequence ID" value="OIJ26072.1"/>
    <property type="molecule type" value="Genomic_DNA"/>
</dbReference>
<evidence type="ECO:0000256" key="3">
    <source>
        <dbReference type="ARBA" id="ARBA00022448"/>
    </source>
</evidence>
<feature type="transmembrane region" description="Helical" evidence="8">
    <location>
        <begin position="192"/>
        <end position="212"/>
    </location>
</feature>
<evidence type="ECO:0000256" key="5">
    <source>
        <dbReference type="ARBA" id="ARBA00022692"/>
    </source>
</evidence>
<feature type="transmembrane region" description="Helical" evidence="8">
    <location>
        <begin position="58"/>
        <end position="82"/>
    </location>
</feature>
<name>A0A1J4N616_9ACTN</name>
<dbReference type="PANTHER" id="PTHR36838">
    <property type="entry name" value="AUXIN EFFLUX CARRIER FAMILY PROTEIN"/>
    <property type="match status" value="1"/>
</dbReference>
<evidence type="ECO:0000256" key="2">
    <source>
        <dbReference type="ARBA" id="ARBA00010145"/>
    </source>
</evidence>
<reference evidence="9" key="1">
    <citation type="submission" date="2016-10" db="EMBL/GenBank/DDBJ databases">
        <title>Draft Genome Sequence of Nocardioides luteus Strain BAFB, an Alkane-Degrading Bacterium Isolated from JP-7 Polluted Soil.</title>
        <authorList>
            <person name="Brown L."/>
            <person name="Ruiz O.N."/>
            <person name="Gunasekera T."/>
        </authorList>
    </citation>
    <scope>NUCLEOTIDE SEQUENCE [LARGE SCALE GENOMIC DNA]</scope>
    <source>
        <strain evidence="9">BAFB</strain>
    </source>
</reference>
<keyword evidence="5 8" id="KW-0812">Transmembrane</keyword>
<evidence type="ECO:0000313" key="9">
    <source>
        <dbReference type="EMBL" id="OIJ26072.1"/>
    </source>
</evidence>
<feature type="transmembrane region" description="Helical" evidence="8">
    <location>
        <begin position="34"/>
        <end position="52"/>
    </location>
</feature>
<gene>
    <name evidence="9" type="ORF">UG56_014870</name>
</gene>
<sequence length="306" mass="31716">MAGVFTGFATITVLIALGALLAQLKILDQHGQRTLSTLAFYVASPALLITVMDDSDLGFVFSGNLVAVAGAVLVSATLVVTVARLRRRDLGTTVVATLCGCYANAGNLGLPIASYVLGDPVLVAPTLLLQMLVLQPLALVILDADASTTRLSFWAVLRRPLTNPITVASLIGVALSVTDLDLPTPVSDPLDLVAGMAVPSMLIAYGVALRLGPLPGRGVPPLDLAAVVATKQVVQPVAAYVIGRFLLGLDAEALLAVTVLSALPTAQNVFVVAQRYNRAVLLARDVIFVSTLATVPAILLVVVLLT</sequence>
<evidence type="ECO:0000256" key="6">
    <source>
        <dbReference type="ARBA" id="ARBA00022989"/>
    </source>
</evidence>
<keyword evidence="6 8" id="KW-1133">Transmembrane helix</keyword>
<dbReference type="OrthoDB" id="5405318at2"/>
<evidence type="ECO:0000256" key="8">
    <source>
        <dbReference type="SAM" id="Phobius"/>
    </source>
</evidence>
<dbReference type="PANTHER" id="PTHR36838:SF3">
    <property type="entry name" value="TRANSPORTER AUXIN EFFLUX CARRIER EC FAMILY"/>
    <property type="match status" value="1"/>
</dbReference>
<comment type="similarity">
    <text evidence="2">Belongs to the auxin efflux carrier (TC 2.A.69) family.</text>
</comment>
<organism evidence="9 10">
    <name type="scientific">Nocardioides luteus</name>
    <dbReference type="NCBI Taxonomy" id="1844"/>
    <lineage>
        <taxon>Bacteria</taxon>
        <taxon>Bacillati</taxon>
        <taxon>Actinomycetota</taxon>
        <taxon>Actinomycetes</taxon>
        <taxon>Propionibacteriales</taxon>
        <taxon>Nocardioidaceae</taxon>
        <taxon>Nocardioides</taxon>
    </lineage>
</organism>
<evidence type="ECO:0000256" key="4">
    <source>
        <dbReference type="ARBA" id="ARBA00022475"/>
    </source>
</evidence>
<feature type="transmembrane region" description="Helical" evidence="8">
    <location>
        <begin position="161"/>
        <end position="180"/>
    </location>
</feature>
<comment type="subcellular location">
    <subcellularLocation>
        <location evidence="1">Cell membrane</location>
        <topology evidence="1">Multi-pass membrane protein</topology>
    </subcellularLocation>
</comment>
<dbReference type="GO" id="GO:0005886">
    <property type="term" value="C:plasma membrane"/>
    <property type="evidence" value="ECO:0007669"/>
    <property type="project" value="UniProtKB-SubCell"/>
</dbReference>
<dbReference type="Gene3D" id="1.20.1530.20">
    <property type="match status" value="1"/>
</dbReference>
<feature type="transmembrane region" description="Helical" evidence="8">
    <location>
        <begin position="122"/>
        <end position="141"/>
    </location>
</feature>
<evidence type="ECO:0000256" key="1">
    <source>
        <dbReference type="ARBA" id="ARBA00004651"/>
    </source>
</evidence>
<dbReference type="InterPro" id="IPR038770">
    <property type="entry name" value="Na+/solute_symporter_sf"/>
</dbReference>
<protein>
    <submittedName>
        <fullName evidence="9">Transporter</fullName>
    </submittedName>
</protein>
<comment type="caution">
    <text evidence="9">The sequence shown here is derived from an EMBL/GenBank/DDBJ whole genome shotgun (WGS) entry which is preliminary data.</text>
</comment>
<feature type="transmembrane region" description="Helical" evidence="8">
    <location>
        <begin position="285"/>
        <end position="305"/>
    </location>
</feature>
<dbReference type="Proteomes" id="UP000033772">
    <property type="component" value="Unassembled WGS sequence"/>
</dbReference>
<keyword evidence="10" id="KW-1185">Reference proteome</keyword>
<dbReference type="STRING" id="1844.UG56_014870"/>
<feature type="transmembrane region" description="Helical" evidence="8">
    <location>
        <begin position="94"/>
        <end position="116"/>
    </location>
</feature>
<keyword evidence="4" id="KW-1003">Cell membrane</keyword>
<keyword evidence="3" id="KW-0813">Transport</keyword>
<dbReference type="RefSeq" id="WP_045551415.1">
    <property type="nucleotide sequence ID" value="NZ_JZDQ02000019.1"/>
</dbReference>
<evidence type="ECO:0000256" key="7">
    <source>
        <dbReference type="ARBA" id="ARBA00023136"/>
    </source>
</evidence>
<feature type="transmembrane region" description="Helical" evidence="8">
    <location>
        <begin position="6"/>
        <end position="27"/>
    </location>
</feature>
<proteinExistence type="inferred from homology"/>
<dbReference type="InterPro" id="IPR004776">
    <property type="entry name" value="Mem_transp_PIN-like"/>
</dbReference>
<keyword evidence="7 8" id="KW-0472">Membrane</keyword>
<dbReference type="GO" id="GO:0055085">
    <property type="term" value="P:transmembrane transport"/>
    <property type="evidence" value="ECO:0007669"/>
    <property type="project" value="InterPro"/>
</dbReference>
<evidence type="ECO:0000313" key="10">
    <source>
        <dbReference type="Proteomes" id="UP000033772"/>
    </source>
</evidence>